<organism evidence="3 4">
    <name type="scientific">Oerskovia gallyi</name>
    <dbReference type="NCBI Taxonomy" id="2762226"/>
    <lineage>
        <taxon>Bacteria</taxon>
        <taxon>Bacillati</taxon>
        <taxon>Actinomycetota</taxon>
        <taxon>Actinomycetes</taxon>
        <taxon>Micrococcales</taxon>
        <taxon>Cellulomonadaceae</taxon>
        <taxon>Oerskovia</taxon>
    </lineage>
</organism>
<sequence>MFHQVPVLPVVVPLAAAVLAGLMWSLIRSGRFSVPRATVALALCVYVAGIVANTVFPVFLDKPVSSAPWGSHLAVVPFVDYEVADAVMNVLVFVPVGVLVPLLAPRASWRRAVAAAAVLSLTIEVTQLVTAHLLGGGHIADVNDLIFNITGGAVGFAVFSALVKIPSVSAVVDRFRWHEITACARGAAAIPEGWRRGD</sequence>
<feature type="transmembrane region" description="Helical" evidence="1">
    <location>
        <begin position="39"/>
        <end position="60"/>
    </location>
</feature>
<dbReference type="EMBL" id="JACSQE010000004">
    <property type="protein sequence ID" value="MBD7998259.1"/>
    <property type="molecule type" value="Genomic_DNA"/>
</dbReference>
<feature type="domain" description="VanZ-like" evidence="2">
    <location>
        <begin position="45"/>
        <end position="161"/>
    </location>
</feature>
<keyword evidence="1" id="KW-1133">Transmembrane helix</keyword>
<evidence type="ECO:0000313" key="4">
    <source>
        <dbReference type="Proteomes" id="UP000633601"/>
    </source>
</evidence>
<dbReference type="PANTHER" id="PTHR36834">
    <property type="entry name" value="MEMBRANE PROTEIN-RELATED"/>
    <property type="match status" value="1"/>
</dbReference>
<feature type="transmembrane region" description="Helical" evidence="1">
    <location>
        <begin position="86"/>
        <end position="105"/>
    </location>
</feature>
<reference evidence="3 4" key="1">
    <citation type="submission" date="2020-08" db="EMBL/GenBank/DDBJ databases">
        <title>A Genomic Blueprint of the Chicken Gut Microbiome.</title>
        <authorList>
            <person name="Gilroy R."/>
            <person name="Ravi A."/>
            <person name="Getino M."/>
            <person name="Pursley I."/>
            <person name="Horton D.L."/>
            <person name="Alikhan N.-F."/>
            <person name="Baker D."/>
            <person name="Gharbi K."/>
            <person name="Hall N."/>
            <person name="Watson M."/>
            <person name="Adriaenssens E.M."/>
            <person name="Foster-Nyarko E."/>
            <person name="Jarju S."/>
            <person name="Secka A."/>
            <person name="Antonio M."/>
            <person name="Oren A."/>
            <person name="Chaudhuri R."/>
            <person name="La Ragione R.M."/>
            <person name="Hildebrand F."/>
            <person name="Pallen M.J."/>
        </authorList>
    </citation>
    <scope>NUCLEOTIDE SEQUENCE [LARGE SCALE GENOMIC DNA]</scope>
    <source>
        <strain evidence="3 4">Sa2CUA8</strain>
    </source>
</reference>
<protein>
    <submittedName>
        <fullName evidence="3">VanZ family protein</fullName>
    </submittedName>
</protein>
<feature type="transmembrane region" description="Helical" evidence="1">
    <location>
        <begin position="6"/>
        <end position="27"/>
    </location>
</feature>
<dbReference type="InterPro" id="IPR053150">
    <property type="entry name" value="Teicoplanin_resist-assoc"/>
</dbReference>
<keyword evidence="1" id="KW-0472">Membrane</keyword>
<proteinExistence type="predicted"/>
<dbReference type="PANTHER" id="PTHR36834:SF1">
    <property type="entry name" value="INTEGRAL MEMBRANE PROTEIN"/>
    <property type="match status" value="1"/>
</dbReference>
<feature type="transmembrane region" description="Helical" evidence="1">
    <location>
        <begin position="112"/>
        <end position="133"/>
    </location>
</feature>
<comment type="caution">
    <text evidence="3">The sequence shown here is derived from an EMBL/GenBank/DDBJ whole genome shotgun (WGS) entry which is preliminary data.</text>
</comment>
<gene>
    <name evidence="3" type="ORF">H9640_06835</name>
</gene>
<accession>A0ABR8V0D2</accession>
<dbReference type="Pfam" id="PF04892">
    <property type="entry name" value="VanZ"/>
    <property type="match status" value="1"/>
</dbReference>
<evidence type="ECO:0000313" key="3">
    <source>
        <dbReference type="EMBL" id="MBD7998259.1"/>
    </source>
</evidence>
<dbReference type="InterPro" id="IPR006976">
    <property type="entry name" value="VanZ-like"/>
</dbReference>
<evidence type="ECO:0000256" key="1">
    <source>
        <dbReference type="SAM" id="Phobius"/>
    </source>
</evidence>
<dbReference type="RefSeq" id="WP_191789956.1">
    <property type="nucleotide sequence ID" value="NZ_JACSQE010000004.1"/>
</dbReference>
<name>A0ABR8V0D2_9CELL</name>
<dbReference type="Proteomes" id="UP000633601">
    <property type="component" value="Unassembled WGS sequence"/>
</dbReference>
<keyword evidence="4" id="KW-1185">Reference proteome</keyword>
<feature type="transmembrane region" description="Helical" evidence="1">
    <location>
        <begin position="145"/>
        <end position="165"/>
    </location>
</feature>
<evidence type="ECO:0000259" key="2">
    <source>
        <dbReference type="Pfam" id="PF04892"/>
    </source>
</evidence>
<keyword evidence="1" id="KW-0812">Transmembrane</keyword>